<reference evidence="2" key="2">
    <citation type="journal article" date="2023" name="BMC Genomics">
        <title>Pest status, molecular evolution, and epigenetic factors derived from the genome assembly of Frankliniella fusca, a thysanopteran phytovirus vector.</title>
        <authorList>
            <person name="Catto M.A."/>
            <person name="Labadie P.E."/>
            <person name="Jacobson A.L."/>
            <person name="Kennedy G.G."/>
            <person name="Srinivasan R."/>
            <person name="Hunt B.G."/>
        </authorList>
    </citation>
    <scope>NUCLEOTIDE SEQUENCE</scope>
    <source>
        <strain evidence="2">PL_HMW_Pooled</strain>
    </source>
</reference>
<comment type="caution">
    <text evidence="2">The sequence shown here is derived from an EMBL/GenBank/DDBJ whole genome shotgun (WGS) entry which is preliminary data.</text>
</comment>
<dbReference type="PANTHER" id="PTHR20933:SF3">
    <property type="entry name" value="F-BOX ONLY PROTEIN 33"/>
    <property type="match status" value="1"/>
</dbReference>
<dbReference type="SMART" id="SM00256">
    <property type="entry name" value="FBOX"/>
    <property type="match status" value="1"/>
</dbReference>
<evidence type="ECO:0000313" key="3">
    <source>
        <dbReference type="Proteomes" id="UP001219518"/>
    </source>
</evidence>
<keyword evidence="3" id="KW-1185">Reference proteome</keyword>
<name>A0AAE1H0F7_9NEOP</name>
<dbReference type="InterPro" id="IPR036047">
    <property type="entry name" value="F-box-like_dom_sf"/>
</dbReference>
<evidence type="ECO:0000259" key="1">
    <source>
        <dbReference type="PROSITE" id="PS50181"/>
    </source>
</evidence>
<feature type="domain" description="F-box" evidence="1">
    <location>
        <begin position="5"/>
        <end position="51"/>
    </location>
</feature>
<dbReference type="Gene3D" id="1.20.1280.50">
    <property type="match status" value="1"/>
</dbReference>
<protein>
    <submittedName>
        <fullName evidence="2">F-box only protein 33</fullName>
    </submittedName>
</protein>
<evidence type="ECO:0000313" key="2">
    <source>
        <dbReference type="EMBL" id="KAK3912264.1"/>
    </source>
</evidence>
<dbReference type="AlphaFoldDB" id="A0AAE1H0F7"/>
<dbReference type="Proteomes" id="UP001219518">
    <property type="component" value="Unassembled WGS sequence"/>
</dbReference>
<dbReference type="InterPro" id="IPR032675">
    <property type="entry name" value="LRR_dom_sf"/>
</dbReference>
<sequence>MATDGGTWNNLPSVILLEVFKYLPRNDTISASSTCRQWRQNLYHGSLWRNLTFEINSHEEETASRNRFLTSCFARKLRSAVVKFDSLDPLCVEEAARIVRKLINNPDLRKLHLIPSNCRIELPDDERQKQLLERRGIQMLQKVATSLQMEELTLGCMEDITSYSKDLLSLLVENQSSTLRILGLATLKDDPDDYLLPEINGSLFQNFRHLQVLSMDYDNLDDQLLLALNNGQMKRLVVHVHGIADTHQHTSDAAWKSFSIANPSCELRLTLVHSYDAVGVLHNTILRPSMPLSHLRALFCEQINILALQKVSMWYANTLRSIYWVDSLQSAGTNTLVDLEEDSFTNGDHIIPNPLIMCAWRCFRLEEIVLLGYKLWETEVLAIFRLRPSLLHFDVWDGDILLDESETLESFQQDLSNEIGMRWEPMNDGNLNEVILNPHNGDSDEYVLPVVINDLLLA</sequence>
<dbReference type="PANTHER" id="PTHR20933">
    <property type="entry name" value="F-BOX ONLY PROTEIN 33"/>
    <property type="match status" value="1"/>
</dbReference>
<reference evidence="2" key="1">
    <citation type="submission" date="2021-07" db="EMBL/GenBank/DDBJ databases">
        <authorList>
            <person name="Catto M.A."/>
            <person name="Jacobson A."/>
            <person name="Kennedy G."/>
            <person name="Labadie P."/>
            <person name="Hunt B.G."/>
            <person name="Srinivasan R."/>
        </authorList>
    </citation>
    <scope>NUCLEOTIDE SEQUENCE</scope>
    <source>
        <strain evidence="2">PL_HMW_Pooled</strain>
        <tissue evidence="2">Head</tissue>
    </source>
</reference>
<dbReference type="EMBL" id="JAHWGI010000292">
    <property type="protein sequence ID" value="KAK3912264.1"/>
    <property type="molecule type" value="Genomic_DNA"/>
</dbReference>
<gene>
    <name evidence="2" type="ORF">KUF71_021834</name>
</gene>
<proteinExistence type="predicted"/>
<dbReference type="Pfam" id="PF12937">
    <property type="entry name" value="F-box-like"/>
    <property type="match status" value="1"/>
</dbReference>
<dbReference type="InterPro" id="IPR001810">
    <property type="entry name" value="F-box_dom"/>
</dbReference>
<organism evidence="2 3">
    <name type="scientific">Frankliniella fusca</name>
    <dbReference type="NCBI Taxonomy" id="407009"/>
    <lineage>
        <taxon>Eukaryota</taxon>
        <taxon>Metazoa</taxon>
        <taxon>Ecdysozoa</taxon>
        <taxon>Arthropoda</taxon>
        <taxon>Hexapoda</taxon>
        <taxon>Insecta</taxon>
        <taxon>Pterygota</taxon>
        <taxon>Neoptera</taxon>
        <taxon>Paraneoptera</taxon>
        <taxon>Thysanoptera</taxon>
        <taxon>Terebrantia</taxon>
        <taxon>Thripoidea</taxon>
        <taxon>Thripidae</taxon>
        <taxon>Frankliniella</taxon>
    </lineage>
</organism>
<dbReference type="CDD" id="cd22104">
    <property type="entry name" value="F-box_FBXO33"/>
    <property type="match status" value="1"/>
</dbReference>
<dbReference type="PROSITE" id="PS50181">
    <property type="entry name" value="FBOX"/>
    <property type="match status" value="1"/>
</dbReference>
<dbReference type="SUPFAM" id="SSF81383">
    <property type="entry name" value="F-box domain"/>
    <property type="match status" value="1"/>
</dbReference>
<dbReference type="GO" id="GO:0031398">
    <property type="term" value="P:positive regulation of protein ubiquitination"/>
    <property type="evidence" value="ECO:0007669"/>
    <property type="project" value="TreeGrafter"/>
</dbReference>
<accession>A0AAE1H0F7</accession>
<dbReference type="Gene3D" id="3.80.10.10">
    <property type="entry name" value="Ribonuclease Inhibitor"/>
    <property type="match status" value="1"/>
</dbReference>